<dbReference type="AlphaFoldDB" id="A0A9R1BGX3"/>
<keyword evidence="4" id="KW-1185">Reference proteome</keyword>
<proteinExistence type="predicted"/>
<protein>
    <recommendedName>
        <fullName evidence="5">BAG domain-containing protein</fullName>
    </recommendedName>
</protein>
<dbReference type="OMA" id="EYPPLQY"/>
<feature type="region of interest" description="Disordered" evidence="2">
    <location>
        <begin position="102"/>
        <end position="122"/>
    </location>
</feature>
<feature type="region of interest" description="Disordered" evidence="2">
    <location>
        <begin position="320"/>
        <end position="348"/>
    </location>
</feature>
<evidence type="ECO:0008006" key="5">
    <source>
        <dbReference type="Google" id="ProtNLM"/>
    </source>
</evidence>
<dbReference type="Proteomes" id="UP000324705">
    <property type="component" value="Chromosome 7A"/>
</dbReference>
<feature type="region of interest" description="Disordered" evidence="2">
    <location>
        <begin position="139"/>
        <end position="182"/>
    </location>
</feature>
<dbReference type="GO" id="GO:0006457">
    <property type="term" value="P:protein folding"/>
    <property type="evidence" value="ECO:0007669"/>
    <property type="project" value="TreeGrafter"/>
</dbReference>
<dbReference type="GO" id="GO:0009506">
    <property type="term" value="C:plasmodesma"/>
    <property type="evidence" value="ECO:0007669"/>
    <property type="project" value="TreeGrafter"/>
</dbReference>
<name>A0A9R1BGX3_TRITD</name>
<evidence type="ECO:0000313" key="3">
    <source>
        <dbReference type="EMBL" id="VAI68157.1"/>
    </source>
</evidence>
<evidence type="ECO:0000313" key="4">
    <source>
        <dbReference type="Proteomes" id="UP000324705"/>
    </source>
</evidence>
<keyword evidence="1" id="KW-0143">Chaperone</keyword>
<evidence type="ECO:0000256" key="2">
    <source>
        <dbReference type="SAM" id="MobiDB-lite"/>
    </source>
</evidence>
<gene>
    <name evidence="3" type="ORF">TRITD_7Av1G001430</name>
</gene>
<reference evidence="3 4" key="1">
    <citation type="submission" date="2017-09" db="EMBL/GenBank/DDBJ databases">
        <authorList>
            <consortium name="International Durum Wheat Genome Sequencing Consortium (IDWGSC)"/>
            <person name="Milanesi L."/>
        </authorList>
    </citation>
    <scope>NUCLEOTIDE SEQUENCE [LARGE SCALE GENOMIC DNA]</scope>
    <source>
        <strain evidence="4">cv. Svevo</strain>
    </source>
</reference>
<accession>A0A9R1BGX3</accession>
<dbReference type="PANTHER" id="PTHR33322">
    <property type="entry name" value="BAG DOMAIN CONTAINING PROTEIN, EXPRESSED"/>
    <property type="match status" value="1"/>
</dbReference>
<organism evidence="3 4">
    <name type="scientific">Triticum turgidum subsp. durum</name>
    <name type="common">Durum wheat</name>
    <name type="synonym">Triticum durum</name>
    <dbReference type="NCBI Taxonomy" id="4567"/>
    <lineage>
        <taxon>Eukaryota</taxon>
        <taxon>Viridiplantae</taxon>
        <taxon>Streptophyta</taxon>
        <taxon>Embryophyta</taxon>
        <taxon>Tracheophyta</taxon>
        <taxon>Spermatophyta</taxon>
        <taxon>Magnoliopsida</taxon>
        <taxon>Liliopsida</taxon>
        <taxon>Poales</taxon>
        <taxon>Poaceae</taxon>
        <taxon>BOP clade</taxon>
        <taxon>Pooideae</taxon>
        <taxon>Triticodae</taxon>
        <taxon>Triticeae</taxon>
        <taxon>Triticinae</taxon>
        <taxon>Triticum</taxon>
    </lineage>
</organism>
<dbReference type="PANTHER" id="PTHR33322:SF23">
    <property type="entry name" value="OS06G0104400 PROTEIN"/>
    <property type="match status" value="1"/>
</dbReference>
<sequence length="365" mass="40662">MKSSNVIEAEITGKSKSNAIMEGSRTSSLGASLSPATPLLLAEARRSPAAIIDASTTTPSCCWIFINLSFPLLDQEGGDVICSAELASPNDDGFDRKWKWEAKSKPGSGKAKTKWGTEIKGKGSLEPWSHAYTWEEDFTASDDDEDEGEYGQIEERKPEKKKKEDKPKKIKEDDKKKKKPARTCVQIEEIPEDNTAGCDAIRKAFAMGNGKGKAKELSPQDAALLIQMNYRAHLAHRSQVLRCLRDLAVAKAKLKELRSLFYNLSYRRRLSHDHEERQRFSEKIIVLLLTVDALEGPDFMVRTAKKSMLEELESMLEIVDPQPPGKQRSFSRRKFDLPEGGAIPNEKTAGVNNAVRVINTGKGKQ</sequence>
<feature type="compositionally biased region" description="Basic and acidic residues" evidence="2">
    <location>
        <begin position="153"/>
        <end position="175"/>
    </location>
</feature>
<dbReference type="Gramene" id="TRITD7Av1G001430.1">
    <property type="protein sequence ID" value="TRITD7Av1G001430.1"/>
    <property type="gene ID" value="TRITD7Av1G001430"/>
</dbReference>
<evidence type="ECO:0000256" key="1">
    <source>
        <dbReference type="ARBA" id="ARBA00023186"/>
    </source>
</evidence>
<feature type="compositionally biased region" description="Acidic residues" evidence="2">
    <location>
        <begin position="139"/>
        <end position="149"/>
    </location>
</feature>
<dbReference type="InterPro" id="IPR040400">
    <property type="entry name" value="BAG5/6/7/8"/>
</dbReference>
<dbReference type="EMBL" id="LT934123">
    <property type="protein sequence ID" value="VAI68157.1"/>
    <property type="molecule type" value="Genomic_DNA"/>
</dbReference>